<feature type="region of interest" description="Disordered" evidence="7">
    <location>
        <begin position="433"/>
        <end position="503"/>
    </location>
</feature>
<dbReference type="SUPFAM" id="SSF56014">
    <property type="entry name" value="Nitrite and sulphite reductase 4Fe-4S domain-like"/>
    <property type="match status" value="1"/>
</dbReference>
<evidence type="ECO:0000256" key="6">
    <source>
        <dbReference type="ARBA" id="ARBA00023014"/>
    </source>
</evidence>
<dbReference type="InterPro" id="IPR051329">
    <property type="entry name" value="NIR_SIR_4Fe-4S"/>
</dbReference>
<organism evidence="9 10">
    <name type="scientific">Actinoplanes italicus</name>
    <dbReference type="NCBI Taxonomy" id="113567"/>
    <lineage>
        <taxon>Bacteria</taxon>
        <taxon>Bacillati</taxon>
        <taxon>Actinomycetota</taxon>
        <taxon>Actinomycetes</taxon>
        <taxon>Micromonosporales</taxon>
        <taxon>Micromonosporaceae</taxon>
        <taxon>Actinoplanes</taxon>
    </lineage>
</organism>
<feature type="region of interest" description="Disordered" evidence="7">
    <location>
        <begin position="519"/>
        <end position="593"/>
    </location>
</feature>
<dbReference type="GO" id="GO:0016491">
    <property type="term" value="F:oxidoreductase activity"/>
    <property type="evidence" value="ECO:0007669"/>
    <property type="project" value="UniProtKB-KW"/>
</dbReference>
<evidence type="ECO:0000256" key="2">
    <source>
        <dbReference type="ARBA" id="ARBA00022617"/>
    </source>
</evidence>
<feature type="compositionally biased region" description="Basic and acidic residues" evidence="7">
    <location>
        <begin position="456"/>
        <end position="467"/>
    </location>
</feature>
<accession>A0A2T0KD86</accession>
<comment type="caution">
    <text evidence="9">The sequence shown here is derived from an EMBL/GenBank/DDBJ whole genome shotgun (WGS) entry which is preliminary data.</text>
</comment>
<keyword evidence="4" id="KW-0560">Oxidoreductase</keyword>
<evidence type="ECO:0000256" key="5">
    <source>
        <dbReference type="ARBA" id="ARBA00023004"/>
    </source>
</evidence>
<gene>
    <name evidence="9" type="ORF">CLV67_10633</name>
</gene>
<dbReference type="GO" id="GO:0051539">
    <property type="term" value="F:4 iron, 4 sulfur cluster binding"/>
    <property type="evidence" value="ECO:0007669"/>
    <property type="project" value="UniProtKB-KW"/>
</dbReference>
<sequence>MTPRSSDTDACPGALRLHAAADGMLARVRLPGGMLSGAQLRSLRELAEEFGDGHLELTSRANLQLRALKEGDAPALATRLRSAGLLPSTTHDNVRNIAAPPLADAGLRALVERLDDAIRADPELAALPGKFLFAVGQVPLAADVAAIPVTTHSSRTVVPAQRPAGAGGFGPGPAQADLLVPGPAGADRFGSGTPGAGTRATGPGSGALFAIRFAGHDTGVRAGFDDVVAVLVTAAHAFLAERAAQRGDGPAAWRLRELTGGPARVSARVVAALGLTPVPVPVATAADAPEPGDLVGVLTQEDGRAAVAALVPLGRLSGVPMKVLEDADLLVVTPWRGIVVADVAPEAASAWADRLAGAGLAVTPGSPWSGVTACAGRPGCAKSLADVRADAAAAARFVDGLPVHWAGCARACGSPAGRHVRAEATGDGYLITRLPATDGDPGVHVPAARPVGVARPVDDQRPVDDPRPAAGESGPVGPSTRASGSPRIGHADPFPADTGADRPAADGLVKARANADQPLTDGLVGDARALGRTGTDGPVAGAPAPVPAETDRLVPGRLPADGPVPGRARPGGPVPGRLRPGGLEDAVAVARRP</sequence>
<dbReference type="Gene3D" id="3.90.480.10">
    <property type="entry name" value="Sulfite Reductase Hemoprotein,Domain 2"/>
    <property type="match status" value="1"/>
</dbReference>
<protein>
    <submittedName>
        <fullName evidence="9">Precorrin-3B synthase</fullName>
    </submittedName>
</protein>
<keyword evidence="6" id="KW-0411">Iron-sulfur</keyword>
<evidence type="ECO:0000256" key="7">
    <source>
        <dbReference type="SAM" id="MobiDB-lite"/>
    </source>
</evidence>
<dbReference type="EMBL" id="PVMZ01000006">
    <property type="protein sequence ID" value="PRX21259.1"/>
    <property type="molecule type" value="Genomic_DNA"/>
</dbReference>
<keyword evidence="1" id="KW-0004">4Fe-4S</keyword>
<dbReference type="InterPro" id="IPR005117">
    <property type="entry name" value="NiRdtase/SiRdtase_haem-b_fer"/>
</dbReference>
<feature type="domain" description="Nitrite/Sulfite reductase ferredoxin-like" evidence="8">
    <location>
        <begin position="22"/>
        <end position="82"/>
    </location>
</feature>
<dbReference type="AlphaFoldDB" id="A0A2T0KD86"/>
<reference evidence="9 10" key="1">
    <citation type="submission" date="2018-03" db="EMBL/GenBank/DDBJ databases">
        <title>Genomic Encyclopedia of Archaeal and Bacterial Type Strains, Phase II (KMG-II): from individual species to whole genera.</title>
        <authorList>
            <person name="Goeker M."/>
        </authorList>
    </citation>
    <scope>NUCLEOTIDE SEQUENCE [LARGE SCALE GENOMIC DNA]</scope>
    <source>
        <strain evidence="9 10">DSM 43146</strain>
    </source>
</reference>
<dbReference type="InterPro" id="IPR036136">
    <property type="entry name" value="Nit/Sulf_reduc_fer-like_dom_sf"/>
</dbReference>
<name>A0A2T0KD86_9ACTN</name>
<evidence type="ECO:0000256" key="1">
    <source>
        <dbReference type="ARBA" id="ARBA00022485"/>
    </source>
</evidence>
<keyword evidence="10" id="KW-1185">Reference proteome</keyword>
<keyword evidence="3" id="KW-0479">Metal-binding</keyword>
<evidence type="ECO:0000313" key="10">
    <source>
        <dbReference type="Proteomes" id="UP000239415"/>
    </source>
</evidence>
<dbReference type="PANTHER" id="PTHR32439">
    <property type="entry name" value="FERREDOXIN--NITRITE REDUCTASE, CHLOROPLASTIC"/>
    <property type="match status" value="1"/>
</dbReference>
<dbReference type="InterPro" id="IPR045854">
    <property type="entry name" value="NO2/SO3_Rdtase_4Fe4S_sf"/>
</dbReference>
<evidence type="ECO:0000313" key="9">
    <source>
        <dbReference type="EMBL" id="PRX21259.1"/>
    </source>
</evidence>
<dbReference type="Gene3D" id="3.90.480.20">
    <property type="match status" value="1"/>
</dbReference>
<evidence type="ECO:0000256" key="3">
    <source>
        <dbReference type="ARBA" id="ARBA00022723"/>
    </source>
</evidence>
<proteinExistence type="predicted"/>
<evidence type="ECO:0000259" key="8">
    <source>
        <dbReference type="Pfam" id="PF03460"/>
    </source>
</evidence>
<feature type="compositionally biased region" description="Low complexity" evidence="7">
    <location>
        <begin position="559"/>
        <end position="583"/>
    </location>
</feature>
<dbReference type="RefSeq" id="WP_106319213.1">
    <property type="nucleotide sequence ID" value="NZ_BOMO01000171.1"/>
</dbReference>
<keyword evidence="5" id="KW-0408">Iron</keyword>
<dbReference type="Proteomes" id="UP000239415">
    <property type="component" value="Unassembled WGS sequence"/>
</dbReference>
<dbReference type="Pfam" id="PF03460">
    <property type="entry name" value="NIR_SIR_ferr"/>
    <property type="match status" value="1"/>
</dbReference>
<dbReference type="GO" id="GO:0046872">
    <property type="term" value="F:metal ion binding"/>
    <property type="evidence" value="ECO:0007669"/>
    <property type="project" value="UniProtKB-KW"/>
</dbReference>
<dbReference type="PANTHER" id="PTHR32439:SF9">
    <property type="entry name" value="BLR3264 PROTEIN"/>
    <property type="match status" value="1"/>
</dbReference>
<keyword evidence="2" id="KW-0349">Heme</keyword>
<dbReference type="SUPFAM" id="SSF55124">
    <property type="entry name" value="Nitrite/Sulfite reductase N-terminal domain-like"/>
    <property type="match status" value="2"/>
</dbReference>
<evidence type="ECO:0000256" key="4">
    <source>
        <dbReference type="ARBA" id="ARBA00023002"/>
    </source>
</evidence>